<dbReference type="InterPro" id="IPR011991">
    <property type="entry name" value="ArsR-like_HTH"/>
</dbReference>
<feature type="compositionally biased region" description="Acidic residues" evidence="1">
    <location>
        <begin position="158"/>
        <end position="185"/>
    </location>
</feature>
<dbReference type="OrthoDB" id="28610at2157"/>
<sequence length="430" mass="44778">MRMLQILVLVSALSLFAVGPAGGFVAQAGASTAGAVDTTDELVEDDDGIESTDDGNSSPTDGATNVDSNDDSDVDLSTGEDDQIDETTEELERTLSNGSLDESEPLLEAVEEPNDVETNRTGISLADRLRLDASVGGNVSVANGELTVTAGSSPAEPNTDESAGDEGGVDEESDGAANASDEETGGEPIPSSSAGSGVAIGAGATGAALLARRMGTTAILSSAPGGGGASSLLSSAATLLREWGTRLVALLGYQRFSDDDPLEHDARSAIYKEIRSSPGTYLAEISDETGVPVQTARYHLRILEFENLVSRKDVRGHRRYFPIDTESAELDAALNDEATAAVLYALADDGPDSVSGLADTLDRDPSTVTHHLGRLEEDGLVERERDGRAVVNRLSADAERLLAGRQTERERSDSKPEIVSSETRVGEAGD</sequence>
<dbReference type="PANTHER" id="PTHR36216:SF1">
    <property type="entry name" value="HTH ARSR-TYPE DOMAIN-CONTAINING PROTEIN"/>
    <property type="match status" value="1"/>
</dbReference>
<feature type="region of interest" description="Disordered" evidence="1">
    <location>
        <begin position="45"/>
        <end position="120"/>
    </location>
</feature>
<dbReference type="SMART" id="SM00418">
    <property type="entry name" value="HTH_ARSR"/>
    <property type="match status" value="2"/>
</dbReference>
<evidence type="ECO:0000313" key="3">
    <source>
        <dbReference type="EMBL" id="RQG97761.1"/>
    </source>
</evidence>
<proteinExistence type="predicted"/>
<gene>
    <name evidence="3" type="ORF">EA473_00665</name>
</gene>
<dbReference type="GO" id="GO:0003700">
    <property type="term" value="F:DNA-binding transcription factor activity"/>
    <property type="evidence" value="ECO:0007669"/>
    <property type="project" value="InterPro"/>
</dbReference>
<dbReference type="InterPro" id="IPR036388">
    <property type="entry name" value="WH-like_DNA-bd_sf"/>
</dbReference>
<protein>
    <submittedName>
        <fullName evidence="3">ArsR family transcriptional regulator</fullName>
    </submittedName>
</protein>
<dbReference type="AlphaFoldDB" id="A0A3N6MNQ5"/>
<dbReference type="CDD" id="cd00090">
    <property type="entry name" value="HTH_ARSR"/>
    <property type="match status" value="2"/>
</dbReference>
<reference evidence="3 4" key="1">
    <citation type="submission" date="2018-10" db="EMBL/GenBank/DDBJ databases">
        <title>Natrarchaeobius chitinivorans gen. nov., sp. nov., and Natrarchaeobius haloalkaliphilus sp. nov., alkaliphilic, chitin-utilizing haloarchaea from hypersaline alkaline lakes.</title>
        <authorList>
            <person name="Sorokin D.Y."/>
            <person name="Elcheninov A.G."/>
            <person name="Kostrikina N.A."/>
            <person name="Bale N.J."/>
            <person name="Sinninghe Damste J.S."/>
            <person name="Khijniak T.V."/>
            <person name="Kublanov I.V."/>
            <person name="Toshchakov S.V."/>
        </authorList>
    </citation>
    <scope>NUCLEOTIDE SEQUENCE [LARGE SCALE GENOMIC DNA]</scope>
    <source>
        <strain evidence="3 4">AArcht4T</strain>
    </source>
</reference>
<comment type="caution">
    <text evidence="3">The sequence shown here is derived from an EMBL/GenBank/DDBJ whole genome shotgun (WGS) entry which is preliminary data.</text>
</comment>
<feature type="compositionally biased region" description="Acidic residues" evidence="1">
    <location>
        <begin position="68"/>
        <end position="89"/>
    </location>
</feature>
<name>A0A3N6MNQ5_NATCH</name>
<dbReference type="Gene3D" id="1.10.10.10">
    <property type="entry name" value="Winged helix-like DNA-binding domain superfamily/Winged helix DNA-binding domain"/>
    <property type="match status" value="2"/>
</dbReference>
<dbReference type="Proteomes" id="UP000282323">
    <property type="component" value="Unassembled WGS sequence"/>
</dbReference>
<evidence type="ECO:0000256" key="1">
    <source>
        <dbReference type="SAM" id="MobiDB-lite"/>
    </source>
</evidence>
<feature type="compositionally biased region" description="Acidic residues" evidence="1">
    <location>
        <begin position="101"/>
        <end position="115"/>
    </location>
</feature>
<dbReference type="SUPFAM" id="SSF46785">
    <property type="entry name" value="Winged helix' DNA-binding domain"/>
    <property type="match status" value="2"/>
</dbReference>
<accession>A0A3N6MNQ5</accession>
<feature type="compositionally biased region" description="Basic and acidic residues" evidence="1">
    <location>
        <begin position="401"/>
        <end position="416"/>
    </location>
</feature>
<evidence type="ECO:0000313" key="4">
    <source>
        <dbReference type="Proteomes" id="UP000282323"/>
    </source>
</evidence>
<feature type="region of interest" description="Disordered" evidence="1">
    <location>
        <begin position="148"/>
        <end position="197"/>
    </location>
</feature>
<dbReference type="RefSeq" id="WP_124193740.1">
    <property type="nucleotide sequence ID" value="NZ_REGA01000001.1"/>
</dbReference>
<keyword evidence="4" id="KW-1185">Reference proteome</keyword>
<organism evidence="3 4">
    <name type="scientific">Natrarchaeobius chitinivorans</name>
    <dbReference type="NCBI Taxonomy" id="1679083"/>
    <lineage>
        <taxon>Archaea</taxon>
        <taxon>Methanobacteriati</taxon>
        <taxon>Methanobacteriota</taxon>
        <taxon>Stenosarchaea group</taxon>
        <taxon>Halobacteria</taxon>
        <taxon>Halobacteriales</taxon>
        <taxon>Natrialbaceae</taxon>
        <taxon>Natrarchaeobius</taxon>
    </lineage>
</organism>
<dbReference type="InterPro" id="IPR001845">
    <property type="entry name" value="HTH_ArsR_DNA-bd_dom"/>
</dbReference>
<evidence type="ECO:0000259" key="2">
    <source>
        <dbReference type="PROSITE" id="PS50987"/>
    </source>
</evidence>
<dbReference type="Pfam" id="PF25212">
    <property type="entry name" value="HVO_A0114"/>
    <property type="match status" value="1"/>
</dbReference>
<dbReference type="PANTHER" id="PTHR36216">
    <property type="entry name" value="TRANSCRIPTIONAL REGULATOR, TRMB"/>
    <property type="match status" value="1"/>
</dbReference>
<feature type="domain" description="HTH arsR-type" evidence="2">
    <location>
        <begin position="319"/>
        <end position="414"/>
    </location>
</feature>
<dbReference type="SMART" id="SM00347">
    <property type="entry name" value="HTH_MARR"/>
    <property type="match status" value="1"/>
</dbReference>
<feature type="region of interest" description="Disordered" evidence="1">
    <location>
        <begin position="401"/>
        <end position="430"/>
    </location>
</feature>
<dbReference type="PROSITE" id="PS50987">
    <property type="entry name" value="HTH_ARSR_2"/>
    <property type="match status" value="1"/>
</dbReference>
<dbReference type="InterPro" id="IPR036390">
    <property type="entry name" value="WH_DNA-bd_sf"/>
</dbReference>
<dbReference type="Pfam" id="PF12840">
    <property type="entry name" value="HTH_20"/>
    <property type="match status" value="1"/>
</dbReference>
<dbReference type="InterPro" id="IPR000835">
    <property type="entry name" value="HTH_MarR-typ"/>
</dbReference>
<dbReference type="EMBL" id="REGA01000001">
    <property type="protein sequence ID" value="RQG97761.1"/>
    <property type="molecule type" value="Genomic_DNA"/>
</dbReference>
<feature type="compositionally biased region" description="Polar residues" evidence="1">
    <location>
        <begin position="54"/>
        <end position="63"/>
    </location>
</feature>